<dbReference type="GO" id="GO:0006412">
    <property type="term" value="P:translation"/>
    <property type="evidence" value="ECO:0007669"/>
    <property type="project" value="UniProtKB-UniRule"/>
</dbReference>
<keyword evidence="5 7" id="KW-0687">Ribonucleoprotein</keyword>
<evidence type="ECO:0000313" key="11">
    <source>
        <dbReference type="EMBL" id="RLC37908.1"/>
    </source>
</evidence>
<evidence type="ECO:0000256" key="5">
    <source>
        <dbReference type="ARBA" id="ARBA00023274"/>
    </source>
</evidence>
<comment type="function">
    <text evidence="7">With S4 and S12 plays an important role in translational accuracy.</text>
</comment>
<name>A0A420ZDT6_UNCK3</name>
<evidence type="ECO:0000256" key="9">
    <source>
        <dbReference type="SAM" id="MobiDB-lite"/>
    </source>
</evidence>
<dbReference type="GO" id="GO:0015935">
    <property type="term" value="C:small ribosomal subunit"/>
    <property type="evidence" value="ECO:0007669"/>
    <property type="project" value="InterPro"/>
</dbReference>
<evidence type="ECO:0000256" key="8">
    <source>
        <dbReference type="RuleBase" id="RU003823"/>
    </source>
</evidence>
<evidence type="ECO:0000256" key="2">
    <source>
        <dbReference type="ARBA" id="ARBA00022730"/>
    </source>
</evidence>
<dbReference type="PANTHER" id="PTHR48277:SF1">
    <property type="entry name" value="MITOCHONDRIAL RIBOSOMAL PROTEIN S5"/>
    <property type="match status" value="1"/>
</dbReference>
<proteinExistence type="inferred from homology"/>
<dbReference type="InterPro" id="IPR013810">
    <property type="entry name" value="Ribosomal_uS5_N"/>
</dbReference>
<feature type="domain" description="S5 DRBM" evidence="10">
    <location>
        <begin position="27"/>
        <end position="90"/>
    </location>
</feature>
<dbReference type="InterPro" id="IPR000851">
    <property type="entry name" value="Ribosomal_uS5"/>
</dbReference>
<evidence type="ECO:0000256" key="3">
    <source>
        <dbReference type="ARBA" id="ARBA00022884"/>
    </source>
</evidence>
<dbReference type="SUPFAM" id="SSF54211">
    <property type="entry name" value="Ribosomal protein S5 domain 2-like"/>
    <property type="match status" value="1"/>
</dbReference>
<protein>
    <recommendedName>
        <fullName evidence="6 7">Small ribosomal subunit protein uS5</fullName>
    </recommendedName>
</protein>
<accession>A0A420ZDT6</accession>
<dbReference type="Gene3D" id="3.30.160.20">
    <property type="match status" value="1"/>
</dbReference>
<evidence type="ECO:0000256" key="1">
    <source>
        <dbReference type="ARBA" id="ARBA00008945"/>
    </source>
</evidence>
<dbReference type="GO" id="GO:0019843">
    <property type="term" value="F:rRNA binding"/>
    <property type="evidence" value="ECO:0007669"/>
    <property type="project" value="UniProtKB-UniRule"/>
</dbReference>
<dbReference type="PROSITE" id="PS50881">
    <property type="entry name" value="S5_DSRBD"/>
    <property type="match status" value="1"/>
</dbReference>
<gene>
    <name evidence="7" type="primary">rpsE</name>
    <name evidence="11" type="ORF">DRH29_00650</name>
</gene>
<keyword evidence="2 7" id="KW-0699">rRNA-binding</keyword>
<dbReference type="GO" id="GO:0005737">
    <property type="term" value="C:cytoplasm"/>
    <property type="evidence" value="ECO:0007669"/>
    <property type="project" value="UniProtKB-ARBA"/>
</dbReference>
<dbReference type="NCBIfam" id="TIGR01021">
    <property type="entry name" value="rpsE_bact"/>
    <property type="match status" value="1"/>
</dbReference>
<dbReference type="InterPro" id="IPR005712">
    <property type="entry name" value="Ribosomal_uS5_bac-type"/>
</dbReference>
<dbReference type="SUPFAM" id="SSF54768">
    <property type="entry name" value="dsRNA-binding domain-like"/>
    <property type="match status" value="1"/>
</dbReference>
<evidence type="ECO:0000259" key="10">
    <source>
        <dbReference type="PROSITE" id="PS50881"/>
    </source>
</evidence>
<organism evidence="11 12">
    <name type="scientific">candidate division Kazan bacterium</name>
    <dbReference type="NCBI Taxonomy" id="2202143"/>
    <lineage>
        <taxon>Bacteria</taxon>
        <taxon>Bacteria division Kazan-3B-28</taxon>
    </lineage>
</organism>
<comment type="function">
    <text evidence="7">Located at the back of the 30S subunit body where it stabilizes the conformation of the head with respect to the body.</text>
</comment>
<dbReference type="Pfam" id="PF00333">
    <property type="entry name" value="Ribosomal_S5"/>
    <property type="match status" value="1"/>
</dbReference>
<dbReference type="InterPro" id="IPR020568">
    <property type="entry name" value="Ribosomal_Su5_D2-typ_SF"/>
</dbReference>
<evidence type="ECO:0000313" key="12">
    <source>
        <dbReference type="Proteomes" id="UP000281261"/>
    </source>
</evidence>
<dbReference type="Gene3D" id="3.30.230.10">
    <property type="match status" value="1"/>
</dbReference>
<dbReference type="Pfam" id="PF03719">
    <property type="entry name" value="Ribosomal_S5_C"/>
    <property type="match status" value="1"/>
</dbReference>
<evidence type="ECO:0000256" key="4">
    <source>
        <dbReference type="ARBA" id="ARBA00022980"/>
    </source>
</evidence>
<comment type="similarity">
    <text evidence="1 7 8">Belongs to the universal ribosomal protein uS5 family.</text>
</comment>
<comment type="domain">
    <text evidence="7">The N-terminal domain interacts with the head of the 30S subunit; the C-terminal domain interacts with the body and contacts protein S4. The interaction surface between S4 and S5 is involved in control of translational fidelity.</text>
</comment>
<keyword evidence="4 7" id="KW-0689">Ribosomal protein</keyword>
<feature type="region of interest" description="Disordered" evidence="9">
    <location>
        <begin position="1"/>
        <end position="22"/>
    </location>
</feature>
<reference evidence="11 12" key="1">
    <citation type="submission" date="2018-06" db="EMBL/GenBank/DDBJ databases">
        <title>Extensive metabolic versatility and redundancy in microbially diverse, dynamic hydrothermal sediments.</title>
        <authorList>
            <person name="Dombrowski N."/>
            <person name="Teske A."/>
            <person name="Baker B.J."/>
        </authorList>
    </citation>
    <scope>NUCLEOTIDE SEQUENCE [LARGE SCALE GENOMIC DNA]</scope>
    <source>
        <strain evidence="11">B79_G16</strain>
    </source>
</reference>
<comment type="caution">
    <text evidence="11">The sequence shown here is derived from an EMBL/GenBank/DDBJ whole genome shotgun (WGS) entry which is preliminary data.</text>
</comment>
<dbReference type="EMBL" id="QMNG01000001">
    <property type="protein sequence ID" value="RLC37908.1"/>
    <property type="molecule type" value="Genomic_DNA"/>
</dbReference>
<dbReference type="InterPro" id="IPR014721">
    <property type="entry name" value="Ribsml_uS5_D2-typ_fold_subgr"/>
</dbReference>
<keyword evidence="3 7" id="KW-0694">RNA-binding</keyword>
<dbReference type="FunFam" id="3.30.230.10:FF:000002">
    <property type="entry name" value="30S ribosomal protein S5"/>
    <property type="match status" value="1"/>
</dbReference>
<dbReference type="PANTHER" id="PTHR48277">
    <property type="entry name" value="MITOCHONDRIAL RIBOSOMAL PROTEIN S5"/>
    <property type="match status" value="1"/>
</dbReference>
<dbReference type="AlphaFoldDB" id="A0A420ZDT6"/>
<evidence type="ECO:0000256" key="6">
    <source>
        <dbReference type="ARBA" id="ARBA00035255"/>
    </source>
</evidence>
<dbReference type="Proteomes" id="UP000281261">
    <property type="component" value="Unassembled WGS sequence"/>
</dbReference>
<evidence type="ECO:0000256" key="7">
    <source>
        <dbReference type="HAMAP-Rule" id="MF_01307"/>
    </source>
</evidence>
<dbReference type="HAMAP" id="MF_01307_B">
    <property type="entry name" value="Ribosomal_uS5_B"/>
    <property type="match status" value="1"/>
</dbReference>
<dbReference type="GO" id="GO:0003735">
    <property type="term" value="F:structural constituent of ribosome"/>
    <property type="evidence" value="ECO:0007669"/>
    <property type="project" value="UniProtKB-UniRule"/>
</dbReference>
<comment type="subunit">
    <text evidence="7">Part of the 30S ribosomal subunit. Contacts proteins S4 and S8.</text>
</comment>
<dbReference type="InterPro" id="IPR005324">
    <property type="entry name" value="Ribosomal_uS5_C"/>
</dbReference>
<sequence length="186" mass="20581">MQRIGEKSKFRPGQHRREKKEEVKKEFSERVLEINRVTRVVKGGKRLRFRALVVIGDNKNRVAYGLGKATDVSTAVRKGVTDAKKDIKTIYLKSGTLPYHVEEVYKSARVLIKPAKAGTGLIAGGPVRVVLQLTGVKDAAAKMLGSKNKINNVIATINALSKIMDPEVVMKRRGISKSTKSQEKKS</sequence>